<protein>
    <submittedName>
        <fullName evidence="3">Uncharacterized protein</fullName>
    </submittedName>
</protein>
<dbReference type="EMBL" id="PZQS01000007">
    <property type="protein sequence ID" value="PVD26912.1"/>
    <property type="molecule type" value="Genomic_DNA"/>
</dbReference>
<evidence type="ECO:0000256" key="1">
    <source>
        <dbReference type="SAM" id="MobiDB-lite"/>
    </source>
</evidence>
<evidence type="ECO:0000313" key="3">
    <source>
        <dbReference type="EMBL" id="PVD26912.1"/>
    </source>
</evidence>
<feature type="compositionally biased region" description="Polar residues" evidence="1">
    <location>
        <begin position="385"/>
        <end position="398"/>
    </location>
</feature>
<keyword evidence="2" id="KW-0472">Membrane</keyword>
<feature type="transmembrane region" description="Helical" evidence="2">
    <location>
        <begin position="307"/>
        <end position="325"/>
    </location>
</feature>
<proteinExistence type="predicted"/>
<evidence type="ECO:0000313" key="4">
    <source>
        <dbReference type="Proteomes" id="UP000245119"/>
    </source>
</evidence>
<organism evidence="3 4">
    <name type="scientific">Pomacea canaliculata</name>
    <name type="common">Golden apple snail</name>
    <dbReference type="NCBI Taxonomy" id="400727"/>
    <lineage>
        <taxon>Eukaryota</taxon>
        <taxon>Metazoa</taxon>
        <taxon>Spiralia</taxon>
        <taxon>Lophotrochozoa</taxon>
        <taxon>Mollusca</taxon>
        <taxon>Gastropoda</taxon>
        <taxon>Caenogastropoda</taxon>
        <taxon>Architaenioglossa</taxon>
        <taxon>Ampullarioidea</taxon>
        <taxon>Ampullariidae</taxon>
        <taxon>Pomacea</taxon>
    </lineage>
</organism>
<name>A0A2T7P0G9_POMCA</name>
<feature type="transmembrane region" description="Helical" evidence="2">
    <location>
        <begin position="123"/>
        <end position="141"/>
    </location>
</feature>
<keyword evidence="2" id="KW-1133">Transmembrane helix</keyword>
<comment type="caution">
    <text evidence="3">The sequence shown here is derived from an EMBL/GenBank/DDBJ whole genome shotgun (WGS) entry which is preliminary data.</text>
</comment>
<keyword evidence="4" id="KW-1185">Reference proteome</keyword>
<evidence type="ECO:0000256" key="2">
    <source>
        <dbReference type="SAM" id="Phobius"/>
    </source>
</evidence>
<gene>
    <name evidence="3" type="ORF">C0Q70_12060</name>
</gene>
<reference evidence="3 4" key="1">
    <citation type="submission" date="2018-04" db="EMBL/GenBank/DDBJ databases">
        <title>The genome of golden apple snail Pomacea canaliculata provides insight into stress tolerance and invasive adaptation.</title>
        <authorList>
            <person name="Liu C."/>
            <person name="Liu B."/>
            <person name="Ren Y."/>
            <person name="Zhang Y."/>
            <person name="Wang H."/>
            <person name="Li S."/>
            <person name="Jiang F."/>
            <person name="Yin L."/>
            <person name="Zhang G."/>
            <person name="Qian W."/>
            <person name="Fan W."/>
        </authorList>
    </citation>
    <scope>NUCLEOTIDE SEQUENCE [LARGE SCALE GENOMIC DNA]</scope>
    <source>
        <strain evidence="3">SZHN2017</strain>
        <tissue evidence="3">Muscle</tissue>
    </source>
</reference>
<feature type="compositionally biased region" description="Polar residues" evidence="1">
    <location>
        <begin position="348"/>
        <end position="369"/>
    </location>
</feature>
<keyword evidence="2" id="KW-0812">Transmembrane</keyword>
<dbReference type="AlphaFoldDB" id="A0A2T7P0G9"/>
<dbReference type="Proteomes" id="UP000245119">
    <property type="component" value="Linkage Group LG7"/>
</dbReference>
<sequence length="538" mass="59124">MLATDTKCQTTNKPCVDLQLTSGSEDDVVQETEDGDVHITFVISDNCTGSSTRALNNTCNVTDKPLGHHCIKTELDRCSVSWKVKTTDKLLKLRLTNIITKEEKVISLNITGPPSKKRGTAEIIGISVGVLVAVITVAVLIRTMIFRGYIFCIAGGGCSEKPVTEHSSLTTWHVSVRQTHRNTGTSRSQAKVDIQSPPGVDLQLTSGSEDGMVQANEDGDVHITFVVSDNCTGSSSRALNNTCNVTDKPIGHHCINTNHSQCSISWKVQTTDKLLKLRLTNIITKEEKVISLNITGSAKKKQGTPEIIGICCGIVVAVITAAVIIKKYIFKGSCARQLQIQVKEDRQTTSSNVGASQSRRNTWSSSGRQAQEDTQVRPSSLDHPGSQQQLVNHQNKSSIPAIPKRKRRIYDHIVQPSVTTTRTVEDAYSHIQPSTHKPLSRQKAVNSYNPDAIATKGAALDLVEMGSEPIEAEEDSFVNITFELKTEKCTYNPKMFLVTLSSFEEEKQTSCLYSSLQTQDMQCRVLDVFLRLYSDRAT</sequence>
<accession>A0A2T7P0G9</accession>
<feature type="region of interest" description="Disordered" evidence="1">
    <location>
        <begin position="345"/>
        <end position="402"/>
    </location>
</feature>